<evidence type="ECO:0000313" key="4">
    <source>
        <dbReference type="EnsemblMetazoa" id="AALFPA23_019975.P29407"/>
    </source>
</evidence>
<feature type="compositionally biased region" description="Basic residues" evidence="2">
    <location>
        <begin position="303"/>
        <end position="312"/>
    </location>
</feature>
<dbReference type="PIRSF" id="PIRSF027019">
    <property type="entry name" value="Euk_LigT"/>
    <property type="match status" value="1"/>
</dbReference>
<name>A0ABM1ZMQ7_AEDAL</name>
<protein>
    <recommendedName>
        <fullName evidence="3">K Homology domain-containing protein</fullName>
    </recommendedName>
</protein>
<dbReference type="PROSITE" id="PS50084">
    <property type="entry name" value="KH_TYPE_1"/>
    <property type="match status" value="1"/>
</dbReference>
<dbReference type="InterPro" id="IPR004088">
    <property type="entry name" value="KH_dom_type_1"/>
</dbReference>
<dbReference type="InterPro" id="IPR004087">
    <property type="entry name" value="KH_dom"/>
</dbReference>
<dbReference type="InterPro" id="IPR019510">
    <property type="entry name" value="AKAP7-like_phosphoesterase"/>
</dbReference>
<dbReference type="SUPFAM" id="SSF54791">
    <property type="entry name" value="Eukaryotic type KH-domain (KH-domain type I)"/>
    <property type="match status" value="1"/>
</dbReference>
<evidence type="ECO:0000256" key="1">
    <source>
        <dbReference type="PROSITE-ProRule" id="PRU00117"/>
    </source>
</evidence>
<dbReference type="InterPro" id="IPR009097">
    <property type="entry name" value="Cyclic_Pdiesterase"/>
</dbReference>
<dbReference type="InterPro" id="IPR036612">
    <property type="entry name" value="KH_dom_type_1_sf"/>
</dbReference>
<dbReference type="RefSeq" id="XP_029733477.2">
    <property type="nucleotide sequence ID" value="XM_029877617.2"/>
</dbReference>
<dbReference type="PANTHER" id="PTHR13360">
    <property type="entry name" value="ACTIVATING SIGNAL COINTEGRATOR 1 COMPLEX SUBUNIT 1"/>
    <property type="match status" value="1"/>
</dbReference>
<evidence type="ECO:0000313" key="5">
    <source>
        <dbReference type="Proteomes" id="UP000069940"/>
    </source>
</evidence>
<reference evidence="5" key="1">
    <citation type="journal article" date="2015" name="Proc. Natl. Acad. Sci. U.S.A.">
        <title>Genome sequence of the Asian Tiger mosquito, Aedes albopictus, reveals insights into its biology, genetics, and evolution.</title>
        <authorList>
            <person name="Chen X.G."/>
            <person name="Jiang X."/>
            <person name="Gu J."/>
            <person name="Xu M."/>
            <person name="Wu Y."/>
            <person name="Deng Y."/>
            <person name="Zhang C."/>
            <person name="Bonizzoni M."/>
            <person name="Dermauw W."/>
            <person name="Vontas J."/>
            <person name="Armbruster P."/>
            <person name="Huang X."/>
            <person name="Yang Y."/>
            <person name="Zhang H."/>
            <person name="He W."/>
            <person name="Peng H."/>
            <person name="Liu Y."/>
            <person name="Wu K."/>
            <person name="Chen J."/>
            <person name="Lirakis M."/>
            <person name="Topalis P."/>
            <person name="Van Leeuwen T."/>
            <person name="Hall A.B."/>
            <person name="Jiang X."/>
            <person name="Thorpe C."/>
            <person name="Mueller R.L."/>
            <person name="Sun C."/>
            <person name="Waterhouse R.M."/>
            <person name="Yan G."/>
            <person name="Tu Z.J."/>
            <person name="Fang X."/>
            <person name="James A.A."/>
        </authorList>
    </citation>
    <scope>NUCLEOTIDE SEQUENCE [LARGE SCALE GENOMIC DNA]</scope>
    <source>
        <strain evidence="5">Foshan</strain>
    </source>
</reference>
<organism evidence="4 5">
    <name type="scientific">Aedes albopictus</name>
    <name type="common">Asian tiger mosquito</name>
    <name type="synonym">Stegomyia albopicta</name>
    <dbReference type="NCBI Taxonomy" id="7160"/>
    <lineage>
        <taxon>Eukaryota</taxon>
        <taxon>Metazoa</taxon>
        <taxon>Ecdysozoa</taxon>
        <taxon>Arthropoda</taxon>
        <taxon>Hexapoda</taxon>
        <taxon>Insecta</taxon>
        <taxon>Pterygota</taxon>
        <taxon>Neoptera</taxon>
        <taxon>Endopterygota</taxon>
        <taxon>Diptera</taxon>
        <taxon>Nematocera</taxon>
        <taxon>Culicoidea</taxon>
        <taxon>Culicidae</taxon>
        <taxon>Culicinae</taxon>
        <taxon>Aedini</taxon>
        <taxon>Aedes</taxon>
        <taxon>Stegomyia</taxon>
    </lineage>
</organism>
<dbReference type="SUPFAM" id="SSF55144">
    <property type="entry name" value="LigT-like"/>
    <property type="match status" value="1"/>
</dbReference>
<feature type="domain" description="K Homology" evidence="3">
    <location>
        <begin position="60"/>
        <end position="128"/>
    </location>
</feature>
<dbReference type="SMART" id="SM00322">
    <property type="entry name" value="KH"/>
    <property type="match status" value="1"/>
</dbReference>
<dbReference type="InterPro" id="IPR047538">
    <property type="entry name" value="KH-I_ASCC1"/>
</dbReference>
<keyword evidence="5" id="KW-1185">Reference proteome</keyword>
<dbReference type="Pfam" id="PF10469">
    <property type="entry name" value="AKAP7_NLS"/>
    <property type="match status" value="1"/>
</dbReference>
<evidence type="ECO:0000259" key="3">
    <source>
        <dbReference type="SMART" id="SM00322"/>
    </source>
</evidence>
<dbReference type="GeneID" id="109419691"/>
<dbReference type="Gene3D" id="3.90.1140.10">
    <property type="entry name" value="Cyclic phosphodiesterase"/>
    <property type="match status" value="1"/>
</dbReference>
<dbReference type="EnsemblMetazoa" id="AALFPA23_019975.R29407">
    <property type="protein sequence ID" value="AALFPA23_019975.P29407"/>
    <property type="gene ID" value="AALFPA23_019975"/>
</dbReference>
<dbReference type="CDD" id="cd22419">
    <property type="entry name" value="KH-I_ASCC1"/>
    <property type="match status" value="1"/>
</dbReference>
<dbReference type="Proteomes" id="UP000069940">
    <property type="component" value="Unassembled WGS sequence"/>
</dbReference>
<evidence type="ECO:0000256" key="2">
    <source>
        <dbReference type="SAM" id="MobiDB-lite"/>
    </source>
</evidence>
<dbReference type="PANTHER" id="PTHR13360:SF1">
    <property type="entry name" value="ACTIVATING SIGNAL COINTEGRATOR 1 COMPLEX SUBUNIT 1"/>
    <property type="match status" value="1"/>
</dbReference>
<feature type="region of interest" description="Disordered" evidence="2">
    <location>
        <begin position="287"/>
        <end position="312"/>
    </location>
</feature>
<proteinExistence type="predicted"/>
<dbReference type="InterPro" id="IPR009210">
    <property type="entry name" value="ASCC1"/>
</dbReference>
<dbReference type="Pfam" id="PF00013">
    <property type="entry name" value="KH_1"/>
    <property type="match status" value="1"/>
</dbReference>
<sequence>MDVMAPQLMWIGTRCYRVNQTSLDFVCEQPGEESKPYVEEDLYEEDDRELDYDIQQIEGGKLQTSFHVPSAFFSIIIGNKGTTRRRIEAETKTQIVVPKQGTEGDVVVKGTSAKAVTACRQRIELIVLAARNKQHFTHFLSIPMTSDEIKSNYIKFREKVLTELPSGFHLDESLFQKPEKLHLTLCMMSLMDNVDRAHAAQLLQDCRESIIKITLAEFGPIEVHLRGLAYMNDDPSSVDVLYAKVESEPLQRIADQLMEYFIANGLIKREYDHVKLHATLINSTFGRHKAHSSGDEAGGDDKKHHRHQRHRRERFDATEILREFGDFDFGVQTVTEIHLSQRFSTACNGFYEATGMIKL</sequence>
<keyword evidence="1" id="KW-0694">RNA-binding</keyword>
<accession>A0ABM1ZMQ7</accession>
<dbReference type="Gene3D" id="3.30.1370.10">
    <property type="entry name" value="K Homology domain, type 1"/>
    <property type="match status" value="1"/>
</dbReference>
<reference evidence="4" key="2">
    <citation type="submission" date="2025-05" db="UniProtKB">
        <authorList>
            <consortium name="EnsemblMetazoa"/>
        </authorList>
    </citation>
    <scope>IDENTIFICATION</scope>
    <source>
        <strain evidence="4">Foshan</strain>
    </source>
</reference>